<dbReference type="OrthoDB" id="8876749at2759"/>
<keyword evidence="3 13" id="KW-0919">Taste</keyword>
<evidence type="ECO:0000256" key="3">
    <source>
        <dbReference type="ARBA" id="ARBA00022480"/>
    </source>
</evidence>
<organism evidence="15 16">
    <name type="scientific">Erinaceus europaeus</name>
    <name type="common">Western European hedgehog</name>
    <dbReference type="NCBI Taxonomy" id="9365"/>
    <lineage>
        <taxon>Eukaryota</taxon>
        <taxon>Metazoa</taxon>
        <taxon>Chordata</taxon>
        <taxon>Craniata</taxon>
        <taxon>Vertebrata</taxon>
        <taxon>Euteleostomi</taxon>
        <taxon>Mammalia</taxon>
        <taxon>Eutheria</taxon>
        <taxon>Laurasiatheria</taxon>
        <taxon>Eulipotyphla</taxon>
        <taxon>Erinaceidae</taxon>
        <taxon>Erinaceinae</taxon>
        <taxon>Erinaceus</taxon>
    </lineage>
</organism>
<dbReference type="FunFam" id="1.20.1070.10:FF:000042">
    <property type="entry name" value="Taste receptor type 2 member 7"/>
    <property type="match status" value="1"/>
</dbReference>
<dbReference type="GO" id="GO:0016020">
    <property type="term" value="C:membrane"/>
    <property type="evidence" value="ECO:0007669"/>
    <property type="project" value="UniProtKB-SubCell"/>
</dbReference>
<evidence type="ECO:0000256" key="2">
    <source>
        <dbReference type="ARBA" id="ARBA00007376"/>
    </source>
</evidence>
<evidence type="ECO:0000313" key="15">
    <source>
        <dbReference type="Proteomes" id="UP001652624"/>
    </source>
</evidence>
<dbReference type="GeneID" id="103107086"/>
<keyword evidence="8 13" id="KW-0472">Membrane</keyword>
<reference evidence="16" key="1">
    <citation type="submission" date="2025-08" db="UniProtKB">
        <authorList>
            <consortium name="RefSeq"/>
        </authorList>
    </citation>
    <scope>IDENTIFICATION</scope>
</reference>
<evidence type="ECO:0000256" key="9">
    <source>
        <dbReference type="ARBA" id="ARBA00023170"/>
    </source>
</evidence>
<dbReference type="AlphaFoldDB" id="A0A1S2Z9C5"/>
<feature type="transmembrane region" description="Helical" evidence="14">
    <location>
        <begin position="12"/>
        <end position="36"/>
    </location>
</feature>
<comment type="similarity">
    <text evidence="2 12">Belongs to the G-protein coupled receptor T2R family.</text>
</comment>
<dbReference type="PANTHER" id="PTHR11394">
    <property type="entry name" value="TASTE RECEPTOR TYPE 2"/>
    <property type="match status" value="1"/>
</dbReference>
<evidence type="ECO:0000256" key="8">
    <source>
        <dbReference type="ARBA" id="ARBA00023136"/>
    </source>
</evidence>
<dbReference type="GO" id="GO:0033038">
    <property type="term" value="F:bitter taste receptor activity"/>
    <property type="evidence" value="ECO:0007669"/>
    <property type="project" value="InterPro"/>
</dbReference>
<accession>A0A1S2Z9C5</accession>
<protein>
    <recommendedName>
        <fullName evidence="13">Taste receptor type 2</fullName>
    </recommendedName>
</protein>
<dbReference type="SUPFAM" id="SSF81321">
    <property type="entry name" value="Family A G protein-coupled receptor-like"/>
    <property type="match status" value="1"/>
</dbReference>
<dbReference type="GO" id="GO:0004930">
    <property type="term" value="F:G protein-coupled receptor activity"/>
    <property type="evidence" value="ECO:0007669"/>
    <property type="project" value="UniProtKB-KW"/>
</dbReference>
<evidence type="ECO:0000256" key="7">
    <source>
        <dbReference type="ARBA" id="ARBA00023040"/>
    </source>
</evidence>
<evidence type="ECO:0000256" key="14">
    <source>
        <dbReference type="SAM" id="Phobius"/>
    </source>
</evidence>
<evidence type="ECO:0000256" key="13">
    <source>
        <dbReference type="RuleBase" id="RU004424"/>
    </source>
</evidence>
<dbReference type="InterPro" id="IPR007960">
    <property type="entry name" value="TAS2R"/>
</dbReference>
<comment type="subcellular location">
    <subcellularLocation>
        <location evidence="1 13">Membrane</location>
        <topology evidence="1 13">Multi-pass membrane protein</topology>
    </subcellularLocation>
</comment>
<keyword evidence="9 13" id="KW-0675">Receptor</keyword>
<evidence type="ECO:0000313" key="16">
    <source>
        <dbReference type="RefSeq" id="XP_007515881.1"/>
    </source>
</evidence>
<feature type="transmembrane region" description="Helical" evidence="14">
    <location>
        <begin position="84"/>
        <end position="109"/>
    </location>
</feature>
<dbReference type="RefSeq" id="XP_007515881.1">
    <property type="nucleotide sequence ID" value="XM_007515819.1"/>
</dbReference>
<dbReference type="Gene3D" id="1.20.1070.10">
    <property type="entry name" value="Rhodopsin 7-helix transmembrane proteins"/>
    <property type="match status" value="1"/>
</dbReference>
<feature type="transmembrane region" description="Helical" evidence="14">
    <location>
        <begin position="261"/>
        <end position="285"/>
    </location>
</feature>
<evidence type="ECO:0000256" key="4">
    <source>
        <dbReference type="ARBA" id="ARBA00022606"/>
    </source>
</evidence>
<feature type="transmembrane region" description="Helical" evidence="14">
    <location>
        <begin position="129"/>
        <end position="152"/>
    </location>
</feature>
<dbReference type="CDD" id="cd15019">
    <property type="entry name" value="7tm_TAS2R14-like"/>
    <property type="match status" value="1"/>
</dbReference>
<feature type="transmembrane region" description="Helical" evidence="14">
    <location>
        <begin position="178"/>
        <end position="206"/>
    </location>
</feature>
<dbReference type="InParanoid" id="A0A1S2Z9C5"/>
<keyword evidence="15" id="KW-1185">Reference proteome</keyword>
<name>A0A1S2Z9C5_ERIEU</name>
<keyword evidence="7 13" id="KW-0297">G-protein coupled receptor</keyword>
<evidence type="ECO:0000256" key="12">
    <source>
        <dbReference type="RuleBase" id="RU004423"/>
    </source>
</evidence>
<feature type="transmembrane region" description="Helical" evidence="14">
    <location>
        <begin position="57"/>
        <end position="78"/>
    </location>
</feature>
<evidence type="ECO:0000256" key="5">
    <source>
        <dbReference type="ARBA" id="ARBA00022692"/>
    </source>
</evidence>
<proteinExistence type="inferred from homology"/>
<dbReference type="Proteomes" id="UP001652624">
    <property type="component" value="Chromosome 7"/>
</dbReference>
<keyword evidence="11 13" id="KW-0807">Transducer</keyword>
<dbReference type="eggNOG" id="ENOG502SKRK">
    <property type="taxonomic scope" value="Eukaryota"/>
</dbReference>
<evidence type="ECO:0000256" key="11">
    <source>
        <dbReference type="ARBA" id="ARBA00023224"/>
    </source>
</evidence>
<keyword evidence="5 13" id="KW-0812">Transmembrane</keyword>
<gene>
    <name evidence="16" type="primary">LOC103107086</name>
</gene>
<keyword evidence="6 14" id="KW-1133">Transmembrane helix</keyword>
<evidence type="ECO:0000256" key="10">
    <source>
        <dbReference type="ARBA" id="ARBA00023180"/>
    </source>
</evidence>
<feature type="transmembrane region" description="Helical" evidence="14">
    <location>
        <begin position="227"/>
        <end position="249"/>
    </location>
</feature>
<dbReference type="PANTHER" id="PTHR11394:SF23">
    <property type="entry name" value="TASTE RECEPTOR TYPE 2 MEMBER 14"/>
    <property type="match status" value="1"/>
</dbReference>
<evidence type="ECO:0000256" key="1">
    <source>
        <dbReference type="ARBA" id="ARBA00004141"/>
    </source>
</evidence>
<keyword evidence="4 13" id="KW-0716">Sensory transduction</keyword>
<sequence length="309" mass="35262">MASVVNSTFLVIISAEIILGSLGNGFIVLVNCINWIQKRKVSSLDQILTGLALSRIGLFWVVLINSFMLEFGPSLFVIEKVLEAVVFTWAVTNHFSIWFATSLSIFYFLKISNFTNSVFLYLKWRVKKVVMMVLLLTLVFLIFNVALMKMYINYWSNRLKSNMTHNSRMRNFVKFSNLFVFTNAMFTCLPFAVSLIIFLLLILSLWKHLKKVQQSAKESRDTSSKAHIKALQTIITFLLLYAIFFLSLLVSAWSSDWVEKIQITLLCQAIGNLYPLGHSCVLILVNSKLKQTFLSVLRVRFSDGAHAGP</sequence>
<evidence type="ECO:0000256" key="6">
    <source>
        <dbReference type="ARBA" id="ARBA00022989"/>
    </source>
</evidence>
<keyword evidence="10" id="KW-0325">Glycoprotein</keyword>
<dbReference type="Pfam" id="PF05296">
    <property type="entry name" value="TAS2R"/>
    <property type="match status" value="1"/>
</dbReference>